<dbReference type="InterPro" id="IPR000253">
    <property type="entry name" value="FHA_dom"/>
</dbReference>
<proteinExistence type="predicted"/>
<dbReference type="RefSeq" id="WP_190434134.1">
    <property type="nucleotide sequence ID" value="NZ_JAMPKM010000002.1"/>
</dbReference>
<dbReference type="PROSITE" id="PS50006">
    <property type="entry name" value="FHA_DOMAIN"/>
    <property type="match status" value="1"/>
</dbReference>
<gene>
    <name evidence="2" type="ORF">NC998_05980</name>
</gene>
<evidence type="ECO:0000313" key="3">
    <source>
        <dbReference type="Proteomes" id="UP001464891"/>
    </source>
</evidence>
<dbReference type="Proteomes" id="UP001464891">
    <property type="component" value="Unassembled WGS sequence"/>
</dbReference>
<accession>A0ABV0J4D3</accession>
<evidence type="ECO:0000259" key="1">
    <source>
        <dbReference type="PROSITE" id="PS50006"/>
    </source>
</evidence>
<feature type="domain" description="FHA" evidence="1">
    <location>
        <begin position="96"/>
        <end position="146"/>
    </location>
</feature>
<dbReference type="EMBL" id="JAMPKM010000002">
    <property type="protein sequence ID" value="MEP0816639.1"/>
    <property type="molecule type" value="Genomic_DNA"/>
</dbReference>
<comment type="caution">
    <text evidence="2">The sequence shown here is derived from an EMBL/GenBank/DDBJ whole genome shotgun (WGS) entry which is preliminary data.</text>
</comment>
<dbReference type="Gene3D" id="2.60.200.20">
    <property type="match status" value="1"/>
</dbReference>
<dbReference type="InterPro" id="IPR050923">
    <property type="entry name" value="Cell_Proc_Reg/RNA_Proc"/>
</dbReference>
<sequence>MIDPRSWAAQSLGMMTPFTEAELEQRLGLYRVFLKLYEHHRDLLNEILELENSGKSHPYQVTLQYVQGVVSDDQVHLVTNLIQGNTQALLQPQQLWIIGRDRHAAISIRDERLSRRHAVIQYVADQGFYLIDLDSTNGSFINGERIWHCALLKEGDRVRLGSLTFTFFICHASQTLGPVPPQVLEQLATRCTHDGEAKITKTEPEAEIHSENWEKPLPPEVHETSRFLQSHWSDYGPTEVVTEPIQNPPRPASLLEQLLSQKQKLSDCN</sequence>
<reference evidence="2 3" key="1">
    <citation type="submission" date="2022-04" db="EMBL/GenBank/DDBJ databases">
        <title>Positive selection, recombination, and allopatry shape intraspecific diversity of widespread and dominant cyanobacteria.</title>
        <authorList>
            <person name="Wei J."/>
            <person name="Shu W."/>
            <person name="Hu C."/>
        </authorList>
    </citation>
    <scope>NUCLEOTIDE SEQUENCE [LARGE SCALE GENOMIC DNA]</scope>
    <source>
        <strain evidence="2 3">GB2-A4</strain>
    </source>
</reference>
<dbReference type="PANTHER" id="PTHR23308">
    <property type="entry name" value="NUCLEAR INHIBITOR OF PROTEIN PHOSPHATASE-1"/>
    <property type="match status" value="1"/>
</dbReference>
<protein>
    <submittedName>
        <fullName evidence="2">FHA domain-containing protein</fullName>
    </submittedName>
</protein>
<dbReference type="SMART" id="SM00240">
    <property type="entry name" value="FHA"/>
    <property type="match status" value="1"/>
</dbReference>
<dbReference type="Pfam" id="PF00498">
    <property type="entry name" value="FHA"/>
    <property type="match status" value="1"/>
</dbReference>
<dbReference type="InterPro" id="IPR008984">
    <property type="entry name" value="SMAD_FHA_dom_sf"/>
</dbReference>
<organism evidence="2 3">
    <name type="scientific">Trichocoleus desertorum GB2-A4</name>
    <dbReference type="NCBI Taxonomy" id="2933944"/>
    <lineage>
        <taxon>Bacteria</taxon>
        <taxon>Bacillati</taxon>
        <taxon>Cyanobacteriota</taxon>
        <taxon>Cyanophyceae</taxon>
        <taxon>Leptolyngbyales</taxon>
        <taxon>Trichocoleusaceae</taxon>
        <taxon>Trichocoleus</taxon>
    </lineage>
</organism>
<dbReference type="SUPFAM" id="SSF49879">
    <property type="entry name" value="SMAD/FHA domain"/>
    <property type="match status" value="1"/>
</dbReference>
<name>A0ABV0J4D3_9CYAN</name>
<evidence type="ECO:0000313" key="2">
    <source>
        <dbReference type="EMBL" id="MEP0816639.1"/>
    </source>
</evidence>
<dbReference type="CDD" id="cd00060">
    <property type="entry name" value="FHA"/>
    <property type="match status" value="1"/>
</dbReference>
<keyword evidence="3" id="KW-1185">Reference proteome</keyword>